<reference evidence="2 3" key="1">
    <citation type="submission" date="2019-10" db="EMBL/GenBank/DDBJ databases">
        <title>Genome diversity of Sutterella seckii.</title>
        <authorList>
            <person name="Chaplin A.V."/>
            <person name="Sokolova S.R."/>
            <person name="Mosin K.A."/>
            <person name="Ivanova E.L."/>
            <person name="Kochetkova T.O."/>
            <person name="Goltsov A.Y."/>
            <person name="Trofimov D.Y."/>
            <person name="Efimov B.A."/>
        </authorList>
    </citation>
    <scope>NUCLEOTIDE SEQUENCE [LARGE SCALE GENOMIC DNA]</scope>
    <source>
        <strain evidence="2 3">ASD393</strain>
    </source>
</reference>
<evidence type="ECO:0000313" key="2">
    <source>
        <dbReference type="EMBL" id="KAB7660189.1"/>
    </source>
</evidence>
<sequence>MRGISGTLEGGGAGLFWSRSYFACSVGGASLEVLLKNIENQTNE</sequence>
<organism evidence="2 3">
    <name type="scientific">Sutterella seckii</name>
    <dbReference type="NCBI Taxonomy" id="1944635"/>
    <lineage>
        <taxon>Bacteria</taxon>
        <taxon>Pseudomonadati</taxon>
        <taxon>Pseudomonadota</taxon>
        <taxon>Betaproteobacteria</taxon>
        <taxon>Burkholderiales</taxon>
        <taxon>Sutterellaceae</taxon>
        <taxon>Sutterella</taxon>
    </lineage>
</organism>
<dbReference type="OrthoDB" id="9798161at2"/>
<name>A0A6I1ENH0_9BURK</name>
<feature type="domain" description="Transposase IS200-like" evidence="1">
    <location>
        <begin position="14"/>
        <end position="41"/>
    </location>
</feature>
<dbReference type="EMBL" id="WEHX01000034">
    <property type="protein sequence ID" value="KAB7660189.1"/>
    <property type="molecule type" value="Genomic_DNA"/>
</dbReference>
<gene>
    <name evidence="2" type="ORF">GBM95_06335</name>
</gene>
<comment type="caution">
    <text evidence="2">The sequence shown here is derived from an EMBL/GenBank/DDBJ whole genome shotgun (WGS) entry which is preliminary data.</text>
</comment>
<dbReference type="InterPro" id="IPR002686">
    <property type="entry name" value="Transposase_17"/>
</dbReference>
<accession>A0A6I1ENH0</accession>
<evidence type="ECO:0000313" key="3">
    <source>
        <dbReference type="Proteomes" id="UP000430564"/>
    </source>
</evidence>
<dbReference type="GO" id="GO:0004803">
    <property type="term" value="F:transposase activity"/>
    <property type="evidence" value="ECO:0007669"/>
    <property type="project" value="InterPro"/>
</dbReference>
<dbReference type="SUPFAM" id="SSF143422">
    <property type="entry name" value="Transposase IS200-like"/>
    <property type="match status" value="1"/>
</dbReference>
<dbReference type="Pfam" id="PF01797">
    <property type="entry name" value="Y1_Tnp"/>
    <property type="match status" value="1"/>
</dbReference>
<dbReference type="InterPro" id="IPR036515">
    <property type="entry name" value="Transposase_17_sf"/>
</dbReference>
<proteinExistence type="predicted"/>
<dbReference type="AlphaFoldDB" id="A0A6I1ENH0"/>
<evidence type="ECO:0000259" key="1">
    <source>
        <dbReference type="Pfam" id="PF01797"/>
    </source>
</evidence>
<dbReference type="GO" id="GO:0006313">
    <property type="term" value="P:DNA transposition"/>
    <property type="evidence" value="ECO:0007669"/>
    <property type="project" value="InterPro"/>
</dbReference>
<dbReference type="Gene3D" id="3.30.70.1290">
    <property type="entry name" value="Transposase IS200-like"/>
    <property type="match status" value="1"/>
</dbReference>
<dbReference type="Proteomes" id="UP000430564">
    <property type="component" value="Unassembled WGS sequence"/>
</dbReference>
<dbReference type="GO" id="GO:0003677">
    <property type="term" value="F:DNA binding"/>
    <property type="evidence" value="ECO:0007669"/>
    <property type="project" value="InterPro"/>
</dbReference>
<protein>
    <recommendedName>
        <fullName evidence="1">Transposase IS200-like domain-containing protein</fullName>
    </recommendedName>
</protein>